<dbReference type="GO" id="GO:0043856">
    <property type="term" value="F:anti-sigma factor antagonist activity"/>
    <property type="evidence" value="ECO:0007669"/>
    <property type="project" value="TreeGrafter"/>
</dbReference>
<evidence type="ECO:0000259" key="1">
    <source>
        <dbReference type="PROSITE" id="PS50801"/>
    </source>
</evidence>
<dbReference type="InterPro" id="IPR058548">
    <property type="entry name" value="MlaB-like_STAS"/>
</dbReference>
<comment type="caution">
    <text evidence="2">The sequence shown here is derived from an EMBL/GenBank/DDBJ whole genome shotgun (WGS) entry which is preliminary data.</text>
</comment>
<reference evidence="2 3" key="1">
    <citation type="submission" date="2014-05" db="EMBL/GenBank/DDBJ databases">
        <title>Draft genome sequence of Amycolatopsis rifamycinica DSM 46095.</title>
        <authorList>
            <person name="Lal R."/>
            <person name="Saxena A."/>
            <person name="Kumari R."/>
            <person name="Mukherjee U."/>
            <person name="Singh P."/>
            <person name="Sangwan N."/>
            <person name="Mahato N.K."/>
        </authorList>
    </citation>
    <scope>NUCLEOTIDE SEQUENCE [LARGE SCALE GENOMIC DNA]</scope>
    <source>
        <strain evidence="2 3">DSM 46095</strain>
    </source>
</reference>
<dbReference type="PANTHER" id="PTHR33495:SF13">
    <property type="entry name" value="ANTI-SIGMA-F FACTOR ANTAGONIST RSFB"/>
    <property type="match status" value="1"/>
</dbReference>
<dbReference type="InterPro" id="IPR036513">
    <property type="entry name" value="STAS_dom_sf"/>
</dbReference>
<evidence type="ECO:0000313" key="3">
    <source>
        <dbReference type="Proteomes" id="UP000027345"/>
    </source>
</evidence>
<dbReference type="Pfam" id="PF13466">
    <property type="entry name" value="STAS_2"/>
    <property type="match status" value="1"/>
</dbReference>
<dbReference type="SUPFAM" id="SSF52091">
    <property type="entry name" value="SpoIIaa-like"/>
    <property type="match status" value="1"/>
</dbReference>
<evidence type="ECO:0000313" key="2">
    <source>
        <dbReference type="EMBL" id="KDN22590.1"/>
    </source>
</evidence>
<name>A0A066U673_9PSEU</name>
<proteinExistence type="predicted"/>
<dbReference type="Proteomes" id="UP000027345">
    <property type="component" value="Unassembled WGS sequence"/>
</dbReference>
<sequence length="114" mass="12015">MPAAPFEARIVPADPGVVTVVVSGELDLATVPLLKTTVREVLAARPWRLTIDLTAVTFCGSTGLRALVVLDAAAGEAGTRVAIRPTAAIRRLLRITRLDGALPLLEPTPERKAV</sequence>
<dbReference type="AlphaFoldDB" id="A0A066U673"/>
<dbReference type="InterPro" id="IPR002645">
    <property type="entry name" value="STAS_dom"/>
</dbReference>
<feature type="domain" description="STAS" evidence="1">
    <location>
        <begin position="7"/>
        <end position="114"/>
    </location>
</feature>
<organism evidence="2 3">
    <name type="scientific">Amycolatopsis rifamycinica</name>
    <dbReference type="NCBI Taxonomy" id="287986"/>
    <lineage>
        <taxon>Bacteria</taxon>
        <taxon>Bacillati</taxon>
        <taxon>Actinomycetota</taxon>
        <taxon>Actinomycetes</taxon>
        <taxon>Pseudonocardiales</taxon>
        <taxon>Pseudonocardiaceae</taxon>
        <taxon>Amycolatopsis</taxon>
    </lineage>
</organism>
<dbReference type="PROSITE" id="PS50801">
    <property type="entry name" value="STAS"/>
    <property type="match status" value="1"/>
</dbReference>
<dbReference type="OrthoDB" id="3481860at2"/>
<dbReference type="Gene3D" id="3.30.750.24">
    <property type="entry name" value="STAS domain"/>
    <property type="match status" value="1"/>
</dbReference>
<dbReference type="CDD" id="cd07043">
    <property type="entry name" value="STAS_anti-anti-sigma_factors"/>
    <property type="match status" value="1"/>
</dbReference>
<keyword evidence="3" id="KW-1185">Reference proteome</keyword>
<dbReference type="STRING" id="287986.DV20_08640"/>
<dbReference type="RefSeq" id="WP_051735851.1">
    <property type="nucleotide sequence ID" value="NZ_JMQI01000016.1"/>
</dbReference>
<dbReference type="EMBL" id="JMQI01000016">
    <property type="protein sequence ID" value="KDN22590.1"/>
    <property type="molecule type" value="Genomic_DNA"/>
</dbReference>
<dbReference type="PANTHER" id="PTHR33495">
    <property type="entry name" value="ANTI-SIGMA FACTOR ANTAGONIST TM_1081-RELATED-RELATED"/>
    <property type="match status" value="1"/>
</dbReference>
<protein>
    <recommendedName>
        <fullName evidence="1">STAS domain-containing protein</fullName>
    </recommendedName>
</protein>
<dbReference type="eggNOG" id="COG1366">
    <property type="taxonomic scope" value="Bacteria"/>
</dbReference>
<accession>A0A066U673</accession>
<gene>
    <name evidence="2" type="ORF">DV20_08640</name>
</gene>